<comment type="caution">
    <text evidence="2">The sequence shown here is derived from an EMBL/GenBank/DDBJ whole genome shotgun (WGS) entry which is preliminary data.</text>
</comment>
<dbReference type="InterPro" id="IPR004843">
    <property type="entry name" value="Calcineurin-like_PHP"/>
</dbReference>
<dbReference type="PROSITE" id="PS00125">
    <property type="entry name" value="SER_THR_PHOSPHATASE"/>
    <property type="match status" value="1"/>
</dbReference>
<name>A0ABN0RCV6_9LIST</name>
<dbReference type="InterPro" id="IPR050126">
    <property type="entry name" value="Ap4A_hydrolase"/>
</dbReference>
<evidence type="ECO:0000313" key="3">
    <source>
        <dbReference type="Proteomes" id="UP000019249"/>
    </source>
</evidence>
<evidence type="ECO:0000259" key="1">
    <source>
        <dbReference type="PROSITE" id="PS00125"/>
    </source>
</evidence>
<sequence length="211" mass="24049">MFLGDLIDRGENPGAVVRLVKELYDEADVIVLKGNHEAMLLDWLKNPNEKMKYYMSQGGMETIQSLLIENVSEDKSPEELARKVMEESGDLVAFLDSRPLYHEVNQYVFVHAGVDLTLKDWHDTAPKEFYWIREPFLFGENHTGKVFIFGHTPVQNLHNHDSSRIWVSVDETRMDIDGGAVFGGSLNAVVVEETAVTKIFMVSKDDLYHCD</sequence>
<dbReference type="Gene3D" id="3.60.21.10">
    <property type="match status" value="1"/>
</dbReference>
<feature type="domain" description="Serine/threonine specific protein phosphatases" evidence="1">
    <location>
        <begin position="32"/>
        <end position="37"/>
    </location>
</feature>
<dbReference type="EMBL" id="AODF01000029">
    <property type="protein sequence ID" value="EUJ28221.1"/>
    <property type="molecule type" value="Genomic_DNA"/>
</dbReference>
<dbReference type="Pfam" id="PF00149">
    <property type="entry name" value="Metallophos"/>
    <property type="match status" value="1"/>
</dbReference>
<evidence type="ECO:0000313" key="2">
    <source>
        <dbReference type="EMBL" id="EUJ28221.1"/>
    </source>
</evidence>
<dbReference type="InterPro" id="IPR029052">
    <property type="entry name" value="Metallo-depent_PP-like"/>
</dbReference>
<organism evidence="2 3">
    <name type="scientific">Listeria floridensis FSL S10-1187</name>
    <dbReference type="NCBI Taxonomy" id="1265817"/>
    <lineage>
        <taxon>Bacteria</taxon>
        <taxon>Bacillati</taxon>
        <taxon>Bacillota</taxon>
        <taxon>Bacilli</taxon>
        <taxon>Bacillales</taxon>
        <taxon>Listeriaceae</taxon>
        <taxon>Listeria</taxon>
    </lineage>
</organism>
<proteinExistence type="predicted"/>
<dbReference type="Proteomes" id="UP000019249">
    <property type="component" value="Unassembled WGS sequence"/>
</dbReference>
<protein>
    <submittedName>
        <fullName evidence="2">Serine/threonine protein phosphatase</fullName>
    </submittedName>
</protein>
<dbReference type="PANTHER" id="PTHR42850:SF4">
    <property type="entry name" value="ZINC-DEPENDENT ENDOPOLYPHOSPHATASE"/>
    <property type="match status" value="1"/>
</dbReference>
<gene>
    <name evidence="2" type="ORF">MFLO_12521</name>
</gene>
<dbReference type="InterPro" id="IPR006186">
    <property type="entry name" value="Ser/Thr-sp_prot-phosphatase"/>
</dbReference>
<dbReference type="PANTHER" id="PTHR42850">
    <property type="entry name" value="METALLOPHOSPHOESTERASE"/>
    <property type="match status" value="1"/>
</dbReference>
<dbReference type="SUPFAM" id="SSF56300">
    <property type="entry name" value="Metallo-dependent phosphatases"/>
    <property type="match status" value="1"/>
</dbReference>
<accession>A0ABN0RCV6</accession>
<reference evidence="2 3" key="1">
    <citation type="journal article" date="2014" name="Int. J. Syst. Evol. Microbiol.">
        <title>Listeria floridensis sp. nov., Listeria aquatica sp. nov., Listeria cornellensis sp. nov., Listeria riparia sp. nov. and Listeria grandensis sp. nov., from agricultural and natural environments.</title>
        <authorList>
            <person name="den Bakker H.C."/>
            <person name="Warchocki S."/>
            <person name="Wright E.M."/>
            <person name="Allred A.F."/>
            <person name="Ahlstrom C."/>
            <person name="Manuel C.S."/>
            <person name="Stasiewicz M.J."/>
            <person name="Burrell A."/>
            <person name="Roof S."/>
            <person name="Strawn L."/>
            <person name="Fortes E.D."/>
            <person name="Nightingale K.K."/>
            <person name="Kephart D."/>
            <person name="Wiedmann M."/>
        </authorList>
    </citation>
    <scope>NUCLEOTIDE SEQUENCE [LARGE SCALE GENOMIC DNA]</scope>
    <source>
        <strain evidence="2 3">FSL S10-1187</strain>
    </source>
</reference>
<keyword evidence="3" id="KW-1185">Reference proteome</keyword>